<dbReference type="SUPFAM" id="SSF55961">
    <property type="entry name" value="Bet v1-like"/>
    <property type="match status" value="1"/>
</dbReference>
<gene>
    <name evidence="8" type="ORF">JJ685_22410</name>
</gene>
<dbReference type="RefSeq" id="WP_201676556.1">
    <property type="nucleotide sequence ID" value="NZ_JAEQNE010000006.1"/>
</dbReference>
<dbReference type="SUPFAM" id="SSF50022">
    <property type="entry name" value="ISP domain"/>
    <property type="match status" value="1"/>
</dbReference>
<dbReference type="GO" id="GO:0051537">
    <property type="term" value="F:2 iron, 2 sulfur cluster binding"/>
    <property type="evidence" value="ECO:0007669"/>
    <property type="project" value="UniProtKB-KW"/>
</dbReference>
<dbReference type="GO" id="GO:0005506">
    <property type="term" value="F:iron ion binding"/>
    <property type="evidence" value="ECO:0007669"/>
    <property type="project" value="InterPro"/>
</dbReference>
<keyword evidence="3" id="KW-0479">Metal-binding</keyword>
<evidence type="ECO:0000259" key="7">
    <source>
        <dbReference type="PROSITE" id="PS51296"/>
    </source>
</evidence>
<dbReference type="InterPro" id="IPR017941">
    <property type="entry name" value="Rieske_2Fe-2S"/>
</dbReference>
<keyword evidence="4" id="KW-0560">Oxidoreductase</keyword>
<protein>
    <submittedName>
        <fullName evidence="8">Rieske 2Fe-2S domain-containing protein</fullName>
    </submittedName>
</protein>
<reference evidence="8 9" key="1">
    <citation type="journal article" date="2017" name="Int. J. Syst. Evol. Microbiol.">
        <title>Ramlibacter monticola sp. nov., isolated from forest soil.</title>
        <authorList>
            <person name="Chaudhary D.K."/>
            <person name="Kim J."/>
        </authorList>
    </citation>
    <scope>NUCLEOTIDE SEQUENCE [LARGE SCALE GENOMIC DNA]</scope>
    <source>
        <strain evidence="8 9">KACC 19175</strain>
    </source>
</reference>
<evidence type="ECO:0000256" key="1">
    <source>
        <dbReference type="ARBA" id="ARBA00008751"/>
    </source>
</evidence>
<keyword evidence="6" id="KW-0411">Iron-sulfur</keyword>
<evidence type="ECO:0000313" key="8">
    <source>
        <dbReference type="EMBL" id="MBL0393908.1"/>
    </source>
</evidence>
<dbReference type="PROSITE" id="PS51296">
    <property type="entry name" value="RIESKE"/>
    <property type="match status" value="1"/>
</dbReference>
<dbReference type="PANTHER" id="PTHR43756:SF1">
    <property type="entry name" value="3-PHENYLPROPIONATE_CINNAMIC ACID DIOXYGENASE SUBUNIT ALPHA"/>
    <property type="match status" value="1"/>
</dbReference>
<feature type="domain" description="Rieske" evidence="7">
    <location>
        <begin position="45"/>
        <end position="125"/>
    </location>
</feature>
<evidence type="ECO:0000313" key="9">
    <source>
        <dbReference type="Proteomes" id="UP000599109"/>
    </source>
</evidence>
<keyword evidence="5" id="KW-0408">Iron</keyword>
<dbReference type="Gene3D" id="3.90.380.10">
    <property type="entry name" value="Naphthalene 1,2-dioxygenase Alpha Subunit, Chain A, domain 1"/>
    <property type="match status" value="1"/>
</dbReference>
<evidence type="ECO:0000256" key="2">
    <source>
        <dbReference type="ARBA" id="ARBA00022714"/>
    </source>
</evidence>
<proteinExistence type="inferred from homology"/>
<dbReference type="CDD" id="cd08879">
    <property type="entry name" value="RHO_alpha_C_AntDO-like"/>
    <property type="match status" value="1"/>
</dbReference>
<evidence type="ECO:0000256" key="6">
    <source>
        <dbReference type="ARBA" id="ARBA00023014"/>
    </source>
</evidence>
<name>A0A936Z2Q6_9BURK</name>
<evidence type="ECO:0000256" key="3">
    <source>
        <dbReference type="ARBA" id="ARBA00022723"/>
    </source>
</evidence>
<dbReference type="Pfam" id="PF00355">
    <property type="entry name" value="Rieske"/>
    <property type="match status" value="1"/>
</dbReference>
<keyword evidence="2" id="KW-0001">2Fe-2S</keyword>
<dbReference type="PRINTS" id="PR00090">
    <property type="entry name" value="RNGDIOXGNASE"/>
</dbReference>
<sequence length="443" mass="49682">MTSQSYRGNPDAVRALVKPDRVHRDLYISQELFELEQENFFANTWNYVGHDSQVPKAGDYITADVAGQPLIVVRHSDQSVRVMMNRCAHKGAKVVSDGCGSTGKFFRCPYHAWTFKTDGSLLSIPLKNGYDNTMFSECEGSRGLVAVKNVRLYRGFIFVKINDVGPGFEEYFGDSLSSIDNMADRSPQGELEIAGGVLRFMHDCNWKMVIENLNDTMHPMVTHESSAGTAKKLWSGQPADAPKPMAVEQFVPFMSDYKFFEDMGVRVYENGHSFSGVHFSIHSKYSGIPAYEESLKAAHGEEKAAQVLGQARHNTVYYPTLTIKGAIQTIRVIKPLAADKTLVESWSFRLKGAPPELLQRTTMYNRLINSPFSVVGHDDLAAYRGIQRGLHASGNDWISLHRNYEESEIGKREVTTIGTSEISMRNQYRAWARYMTLTMGGKA</sequence>
<dbReference type="Gene3D" id="2.102.10.10">
    <property type="entry name" value="Rieske [2Fe-2S] iron-sulphur domain"/>
    <property type="match status" value="1"/>
</dbReference>
<dbReference type="InterPro" id="IPR015879">
    <property type="entry name" value="Ring_hydroxy_dOase_asu_C_dom"/>
</dbReference>
<keyword evidence="9" id="KW-1185">Reference proteome</keyword>
<dbReference type="InterPro" id="IPR036922">
    <property type="entry name" value="Rieske_2Fe-2S_sf"/>
</dbReference>
<dbReference type="AlphaFoldDB" id="A0A936Z2Q6"/>
<dbReference type="GO" id="GO:0016491">
    <property type="term" value="F:oxidoreductase activity"/>
    <property type="evidence" value="ECO:0007669"/>
    <property type="project" value="UniProtKB-KW"/>
</dbReference>
<dbReference type="EMBL" id="JAEQNE010000006">
    <property type="protein sequence ID" value="MBL0393908.1"/>
    <property type="molecule type" value="Genomic_DNA"/>
</dbReference>
<comment type="similarity">
    <text evidence="1">Belongs to the bacterial ring-hydroxylating dioxygenase alpha subunit family.</text>
</comment>
<dbReference type="PANTHER" id="PTHR43756">
    <property type="entry name" value="CHOLINE MONOOXYGENASE, CHLOROPLASTIC"/>
    <property type="match status" value="1"/>
</dbReference>
<organism evidence="8 9">
    <name type="scientific">Ramlibacter monticola</name>
    <dbReference type="NCBI Taxonomy" id="1926872"/>
    <lineage>
        <taxon>Bacteria</taxon>
        <taxon>Pseudomonadati</taxon>
        <taxon>Pseudomonadota</taxon>
        <taxon>Betaproteobacteria</taxon>
        <taxon>Burkholderiales</taxon>
        <taxon>Comamonadaceae</taxon>
        <taxon>Ramlibacter</taxon>
    </lineage>
</organism>
<dbReference type="Proteomes" id="UP000599109">
    <property type="component" value="Unassembled WGS sequence"/>
</dbReference>
<comment type="caution">
    <text evidence="8">The sequence shown here is derived from an EMBL/GenBank/DDBJ whole genome shotgun (WGS) entry which is preliminary data.</text>
</comment>
<dbReference type="Pfam" id="PF00848">
    <property type="entry name" value="Ring_hydroxyl_A"/>
    <property type="match status" value="1"/>
</dbReference>
<evidence type="ECO:0000256" key="5">
    <source>
        <dbReference type="ARBA" id="ARBA00023004"/>
    </source>
</evidence>
<evidence type="ECO:0000256" key="4">
    <source>
        <dbReference type="ARBA" id="ARBA00023002"/>
    </source>
</evidence>
<dbReference type="InterPro" id="IPR001663">
    <property type="entry name" value="Rng_hydr_dOase-A"/>
</dbReference>
<accession>A0A936Z2Q6</accession>